<dbReference type="PANTHER" id="PTHR10799">
    <property type="entry name" value="SNF2/RAD54 HELICASE FAMILY"/>
    <property type="match status" value="1"/>
</dbReference>
<evidence type="ECO:0000259" key="7">
    <source>
        <dbReference type="PROSITE" id="PS51194"/>
    </source>
</evidence>
<dbReference type="InterPro" id="IPR014001">
    <property type="entry name" value="Helicase_ATP-bd"/>
</dbReference>
<dbReference type="Gene3D" id="3.40.50.10810">
    <property type="entry name" value="Tandem AAA-ATPase domain"/>
    <property type="match status" value="1"/>
</dbReference>
<dbReference type="InterPro" id="IPR038718">
    <property type="entry name" value="SNF2-like_sf"/>
</dbReference>
<evidence type="ECO:0000313" key="10">
    <source>
        <dbReference type="Proteomes" id="UP001295684"/>
    </source>
</evidence>
<dbReference type="FunFam" id="3.40.50.10810:FF:000008">
    <property type="entry name" value="Chromatin structure-remodeling complex subunit snf21"/>
    <property type="match status" value="1"/>
</dbReference>
<dbReference type="Pfam" id="PF00176">
    <property type="entry name" value="SNF2-rel_dom"/>
    <property type="match status" value="1"/>
</dbReference>
<evidence type="ECO:0000256" key="2">
    <source>
        <dbReference type="ARBA" id="ARBA00022801"/>
    </source>
</evidence>
<name>A0AAD2CYU2_EUPCR</name>
<accession>A0AAD2CYU2</accession>
<dbReference type="GO" id="GO:0005634">
    <property type="term" value="C:nucleus"/>
    <property type="evidence" value="ECO:0007669"/>
    <property type="project" value="UniProtKB-SubCell"/>
</dbReference>
<dbReference type="InterPro" id="IPR049730">
    <property type="entry name" value="SNF2/RAD54-like_C"/>
</dbReference>
<dbReference type="AlphaFoldDB" id="A0AAD2CYU2"/>
<dbReference type="InterPro" id="IPR001650">
    <property type="entry name" value="Helicase_C-like"/>
</dbReference>
<dbReference type="Proteomes" id="UP001295684">
    <property type="component" value="Unassembled WGS sequence"/>
</dbReference>
<proteinExistence type="predicted"/>
<dbReference type="EMBL" id="CAMPGE010016381">
    <property type="protein sequence ID" value="CAI2374944.1"/>
    <property type="molecule type" value="Genomic_DNA"/>
</dbReference>
<dbReference type="Pfam" id="PF00271">
    <property type="entry name" value="Helicase_C"/>
    <property type="match status" value="1"/>
</dbReference>
<dbReference type="InterPro" id="IPR014012">
    <property type="entry name" value="HSA_dom"/>
</dbReference>
<evidence type="ECO:0000256" key="3">
    <source>
        <dbReference type="ARBA" id="ARBA00023117"/>
    </source>
</evidence>
<dbReference type="InterPro" id="IPR027417">
    <property type="entry name" value="P-loop_NTPase"/>
</dbReference>
<evidence type="ECO:0000313" key="9">
    <source>
        <dbReference type="EMBL" id="CAI2374944.1"/>
    </source>
</evidence>
<dbReference type="Gene3D" id="1.20.5.170">
    <property type="match status" value="1"/>
</dbReference>
<keyword evidence="3" id="KW-0103">Bromodomain</keyword>
<feature type="domain" description="Helicase C-terminal" evidence="7">
    <location>
        <begin position="727"/>
        <end position="894"/>
    </location>
</feature>
<dbReference type="InterPro" id="IPR029295">
    <property type="entry name" value="SnAC"/>
</dbReference>
<dbReference type="PROSITE" id="PS51194">
    <property type="entry name" value="HELICASE_CTER"/>
    <property type="match status" value="1"/>
</dbReference>
<evidence type="ECO:0000256" key="5">
    <source>
        <dbReference type="SAM" id="MobiDB-lite"/>
    </source>
</evidence>
<keyword evidence="2" id="KW-0378">Hydrolase</keyword>
<evidence type="ECO:0000259" key="8">
    <source>
        <dbReference type="PROSITE" id="PS51204"/>
    </source>
</evidence>
<feature type="domain" description="Helicase ATP-binding" evidence="6">
    <location>
        <begin position="414"/>
        <end position="579"/>
    </location>
</feature>
<sequence length="1066" mass="125573">MKSNARWSDHHLATLRSQIEAFKMVIKNQDMPEKEGDQSMQVNSETIAMKTKQVHERAMESYRKKFEEYDLDCTRLIDDKLTNNKELIVKISENHLETVPENISKFNEAEEDQRKICELKELLELPDLSEKVRFEAKMMLRMLELKPLQKKIRDKVIKKYKDGSLPPEVGYRDAEVAFKVLTHGDKIYENVLVDRHFYKRSKIYATQNKKEGKIIERFEQQMRNGQENRKKARHREFLNKILAHAKNFSEFHKKKSNKQKKFAFETRNKLNWIEKKEQQAKDKEEKERLKVLKENKFEEYLELIKKEKNSRLLHILEQTNQYLARLGAKVTVQKKESAEIKGMKGDSADLEEEKIQTDSYEDLERDGIKDKLIKGSQEYYSVTHSIQEEVVKQPKMLSHGTLKTYQMAGLKWLVSLYNNNLNGILADEMGLGKTIQTISLFSYIMEVKKNEGPFLVVVPLTTISNWEMEFENWAPTMNIMIYKGSPRVRAELGQRLKNEKFNVILTTYDYIMRDKSTLSKIVWQYIVVDEGHRMKNSRSKFALTLGQQYQSVNRLLLTGTPLQNDLSELWALLNFILPKIFESCEEFKNWFDKPLSKMHNTGNTKVSVDEKKAQDLTEEEQLLLINRLHQVLRPFLLRRVKKEVEKELPDKIEIVLKVELSSWQKINYRQIQDHGFLGLEEKGKRVALQNTVMQLRKICNHPYQFFDYSENQYLGANLYRTSGKFELMDRMLPKFLATNHKVLIFSQFTNVMNIMQDYFNYRGFRHLRLDGGTKSEVRAQSMEEFNTPDTEYKIFLLSTRAGGHGLNLQTADTVIIFDSDWNPQMDLQAQDRAHRIGQRNEVRVFRLITKTAIEEGILTRASYKKSLDNKIIDAGMFNNKASEQDRQKKLEDLIKADADEESDDENEVPDDEQLNEMISRSDEEFALFQEMDKKRYTEENRDYMMGEIKERQTEVHHKHINYRLIQEWEVPDWVKHEPEITRIEDHGLLGKRQRTKVNYTDALTESQFTKIIDEGGDLHAEIKKAQIKKSKRDGSSSQKSNNSKDSQKDDEERQEKRVKTGEDTEQ</sequence>
<dbReference type="SUPFAM" id="SSF52540">
    <property type="entry name" value="P-loop containing nucleoside triphosphate hydrolases"/>
    <property type="match status" value="2"/>
</dbReference>
<dbReference type="PROSITE" id="PS51192">
    <property type="entry name" value="HELICASE_ATP_BIND_1"/>
    <property type="match status" value="1"/>
</dbReference>
<reference evidence="9" key="1">
    <citation type="submission" date="2023-07" db="EMBL/GenBank/DDBJ databases">
        <authorList>
            <consortium name="AG Swart"/>
            <person name="Singh M."/>
            <person name="Singh A."/>
            <person name="Seah K."/>
            <person name="Emmerich C."/>
        </authorList>
    </citation>
    <scope>NUCLEOTIDE SEQUENCE</scope>
    <source>
        <strain evidence="9">DP1</strain>
    </source>
</reference>
<dbReference type="Pfam" id="PF07529">
    <property type="entry name" value="HSA"/>
    <property type="match status" value="1"/>
</dbReference>
<dbReference type="GO" id="GO:0016787">
    <property type="term" value="F:hydrolase activity"/>
    <property type="evidence" value="ECO:0007669"/>
    <property type="project" value="UniProtKB-KW"/>
</dbReference>
<comment type="caution">
    <text evidence="9">The sequence shown here is derived from an EMBL/GenBank/DDBJ whole genome shotgun (WGS) entry which is preliminary data.</text>
</comment>
<dbReference type="GO" id="GO:0005524">
    <property type="term" value="F:ATP binding"/>
    <property type="evidence" value="ECO:0007669"/>
    <property type="project" value="InterPro"/>
</dbReference>
<feature type="region of interest" description="Disordered" evidence="5">
    <location>
        <begin position="1025"/>
        <end position="1066"/>
    </location>
</feature>
<keyword evidence="10" id="KW-1185">Reference proteome</keyword>
<dbReference type="SMART" id="SM01314">
    <property type="entry name" value="SnAC"/>
    <property type="match status" value="1"/>
</dbReference>
<organism evidence="9 10">
    <name type="scientific">Euplotes crassus</name>
    <dbReference type="NCBI Taxonomy" id="5936"/>
    <lineage>
        <taxon>Eukaryota</taxon>
        <taxon>Sar</taxon>
        <taxon>Alveolata</taxon>
        <taxon>Ciliophora</taxon>
        <taxon>Intramacronucleata</taxon>
        <taxon>Spirotrichea</taxon>
        <taxon>Hypotrichia</taxon>
        <taxon>Euplotida</taxon>
        <taxon>Euplotidae</taxon>
        <taxon>Moneuplotes</taxon>
    </lineage>
</organism>
<dbReference type="SMART" id="SM00487">
    <property type="entry name" value="DEXDc"/>
    <property type="match status" value="1"/>
</dbReference>
<dbReference type="PROSITE" id="PS51204">
    <property type="entry name" value="HSA"/>
    <property type="match status" value="1"/>
</dbReference>
<feature type="compositionally biased region" description="Low complexity" evidence="5">
    <location>
        <begin position="1035"/>
        <end position="1044"/>
    </location>
</feature>
<evidence type="ECO:0000259" key="6">
    <source>
        <dbReference type="PROSITE" id="PS51192"/>
    </source>
</evidence>
<evidence type="ECO:0000256" key="1">
    <source>
        <dbReference type="ARBA" id="ARBA00004123"/>
    </source>
</evidence>
<comment type="subcellular location">
    <subcellularLocation>
        <location evidence="1">Nucleus</location>
    </subcellularLocation>
</comment>
<dbReference type="Gene3D" id="3.40.50.300">
    <property type="entry name" value="P-loop containing nucleotide triphosphate hydrolases"/>
    <property type="match status" value="1"/>
</dbReference>
<dbReference type="SMART" id="SM00490">
    <property type="entry name" value="HELICc"/>
    <property type="match status" value="1"/>
</dbReference>
<feature type="domain" description="HSA" evidence="8">
    <location>
        <begin position="222"/>
        <end position="294"/>
    </location>
</feature>
<dbReference type="Pfam" id="PF14619">
    <property type="entry name" value="SnAC"/>
    <property type="match status" value="1"/>
</dbReference>
<protein>
    <submittedName>
        <fullName evidence="9">Uncharacterized protein</fullName>
    </submittedName>
</protein>
<gene>
    <name evidence="9" type="ORF">ECRASSUSDP1_LOCUS16302</name>
</gene>
<dbReference type="GO" id="GO:0042393">
    <property type="term" value="F:histone binding"/>
    <property type="evidence" value="ECO:0007669"/>
    <property type="project" value="InterPro"/>
</dbReference>
<feature type="compositionally biased region" description="Basic and acidic residues" evidence="5">
    <location>
        <begin position="1045"/>
        <end position="1066"/>
    </location>
</feature>
<dbReference type="InterPro" id="IPR000330">
    <property type="entry name" value="SNF2_N"/>
</dbReference>
<keyword evidence="4" id="KW-0539">Nucleus</keyword>
<evidence type="ECO:0000256" key="4">
    <source>
        <dbReference type="ARBA" id="ARBA00023242"/>
    </source>
</evidence>
<dbReference type="CDD" id="cd18793">
    <property type="entry name" value="SF2_C_SNF"/>
    <property type="match status" value="1"/>
</dbReference>